<dbReference type="EMBL" id="JACIDW010000031">
    <property type="protein sequence ID" value="MBB3967110.1"/>
    <property type="molecule type" value="Genomic_DNA"/>
</dbReference>
<proteinExistence type="predicted"/>
<comment type="caution">
    <text evidence="2">The sequence shown here is derived from an EMBL/GenBank/DDBJ whole genome shotgun (WGS) entry which is preliminary data.</text>
</comment>
<keyword evidence="1" id="KW-0812">Transmembrane</keyword>
<dbReference type="Pfam" id="PF10003">
    <property type="entry name" value="DUF2244"/>
    <property type="match status" value="1"/>
</dbReference>
<dbReference type="InterPro" id="IPR016990">
    <property type="entry name" value="UCP032162_TM"/>
</dbReference>
<keyword evidence="1" id="KW-0472">Membrane</keyword>
<organism evidence="2 3">
    <name type="scientific">Rhizobium metallidurans</name>
    <dbReference type="NCBI Taxonomy" id="1265931"/>
    <lineage>
        <taxon>Bacteria</taxon>
        <taxon>Pseudomonadati</taxon>
        <taxon>Pseudomonadota</taxon>
        <taxon>Alphaproteobacteria</taxon>
        <taxon>Hyphomicrobiales</taxon>
        <taxon>Rhizobiaceae</taxon>
        <taxon>Rhizobium/Agrobacterium group</taxon>
        <taxon>Rhizobium</taxon>
    </lineage>
</organism>
<dbReference type="PIRSF" id="PIRSF032162">
    <property type="entry name" value="UCP032162_imp"/>
    <property type="match status" value="1"/>
</dbReference>
<reference evidence="2 3" key="1">
    <citation type="submission" date="2020-08" db="EMBL/GenBank/DDBJ databases">
        <title>Genomic Encyclopedia of Type Strains, Phase IV (KMG-IV): sequencing the most valuable type-strain genomes for metagenomic binning, comparative biology and taxonomic classification.</title>
        <authorList>
            <person name="Goeker M."/>
        </authorList>
    </citation>
    <scope>NUCLEOTIDE SEQUENCE [LARGE SCALE GENOMIC DNA]</scope>
    <source>
        <strain evidence="2 3">DSM 26575</strain>
    </source>
</reference>
<evidence type="ECO:0000313" key="2">
    <source>
        <dbReference type="EMBL" id="MBB3967110.1"/>
    </source>
</evidence>
<gene>
    <name evidence="2" type="ORF">GGQ67_004804</name>
</gene>
<dbReference type="AlphaFoldDB" id="A0A7W6CTZ7"/>
<protein>
    <submittedName>
        <fullName evidence="2">Putative membrane protein</fullName>
    </submittedName>
</protein>
<feature type="transmembrane region" description="Helical" evidence="1">
    <location>
        <begin position="69"/>
        <end position="88"/>
    </location>
</feature>
<dbReference type="Proteomes" id="UP000582090">
    <property type="component" value="Unassembled WGS sequence"/>
</dbReference>
<keyword evidence="3" id="KW-1185">Reference proteome</keyword>
<sequence>MDNLYSPAMMESNADSAGQQAVLDQPVFSAELFPHRSLGRKGFRVLLLLSGGVCLLYGLFFIATGAWPIGFFFGLDFLLLYGAFRLNYRSARAREMVTVSRTDIAVRKVAPSGRMVEHHFNPFWTRFSVRRDEEIGILSMHISGEGRATDIGGFLNPDDRESFAKAFRRALATVKQRI</sequence>
<keyword evidence="1" id="KW-1133">Transmembrane helix</keyword>
<evidence type="ECO:0000313" key="3">
    <source>
        <dbReference type="Proteomes" id="UP000582090"/>
    </source>
</evidence>
<evidence type="ECO:0000256" key="1">
    <source>
        <dbReference type="SAM" id="Phobius"/>
    </source>
</evidence>
<feature type="transmembrane region" description="Helical" evidence="1">
    <location>
        <begin position="45"/>
        <end position="63"/>
    </location>
</feature>
<name>A0A7W6CTZ7_9HYPH</name>
<dbReference type="InterPro" id="IPR019253">
    <property type="entry name" value="DUF2244_TM"/>
</dbReference>
<accession>A0A7W6CTZ7</accession>